<dbReference type="InterPro" id="IPR038021">
    <property type="entry name" value="Putative_hydro-lyase"/>
</dbReference>
<dbReference type="Gene3D" id="3.30.2040.10">
    <property type="entry name" value="PSTPO5379-like domain"/>
    <property type="match status" value="1"/>
</dbReference>
<evidence type="ECO:0000313" key="3">
    <source>
        <dbReference type="EMBL" id="MFF3566746.1"/>
    </source>
</evidence>
<accession>A0ABW6RRW6</accession>
<evidence type="ECO:0000256" key="1">
    <source>
        <dbReference type="ARBA" id="ARBA00007896"/>
    </source>
</evidence>
<evidence type="ECO:0000313" key="4">
    <source>
        <dbReference type="Proteomes" id="UP001601992"/>
    </source>
</evidence>
<dbReference type="PANTHER" id="PTHR32022">
    <property type="entry name" value="D-GLUTAMATE CYCLASE, MITOCHONDRIAL"/>
    <property type="match status" value="1"/>
</dbReference>
<dbReference type="InterPro" id="IPR009906">
    <property type="entry name" value="D-Glu_cyclase"/>
</dbReference>
<comment type="similarity">
    <text evidence="1">Belongs to the D-glutamate cyclase family.</text>
</comment>
<dbReference type="PANTHER" id="PTHR32022:SF10">
    <property type="entry name" value="D-GLUTAMATE CYCLASE, MITOCHONDRIAL"/>
    <property type="match status" value="1"/>
</dbReference>
<dbReference type="Proteomes" id="UP001601992">
    <property type="component" value="Unassembled WGS sequence"/>
</dbReference>
<evidence type="ECO:0000256" key="2">
    <source>
        <dbReference type="ARBA" id="ARBA00023239"/>
    </source>
</evidence>
<reference evidence="3 4" key="1">
    <citation type="submission" date="2024-10" db="EMBL/GenBank/DDBJ databases">
        <title>The Natural Products Discovery Center: Release of the First 8490 Sequenced Strains for Exploring Actinobacteria Biosynthetic Diversity.</title>
        <authorList>
            <person name="Kalkreuter E."/>
            <person name="Kautsar S.A."/>
            <person name="Yang D."/>
            <person name="Bader C.D."/>
            <person name="Teijaro C.N."/>
            <person name="Fluegel L."/>
            <person name="Davis C.M."/>
            <person name="Simpson J.R."/>
            <person name="Lauterbach L."/>
            <person name="Steele A.D."/>
            <person name="Gui C."/>
            <person name="Meng S."/>
            <person name="Li G."/>
            <person name="Viehrig K."/>
            <person name="Ye F."/>
            <person name="Su P."/>
            <person name="Kiefer A.F."/>
            <person name="Nichols A."/>
            <person name="Cepeda A.J."/>
            <person name="Yan W."/>
            <person name="Fan B."/>
            <person name="Jiang Y."/>
            <person name="Adhikari A."/>
            <person name="Zheng C.-J."/>
            <person name="Schuster L."/>
            <person name="Cowan T.M."/>
            <person name="Smanski M.J."/>
            <person name="Chevrette M.G."/>
            <person name="De Carvalho L.P.S."/>
            <person name="Shen B."/>
        </authorList>
    </citation>
    <scope>NUCLEOTIDE SEQUENCE [LARGE SCALE GENOMIC DNA]</scope>
    <source>
        <strain evidence="3 4">NPDC002593</strain>
    </source>
</reference>
<keyword evidence="2" id="KW-0456">Lyase</keyword>
<name>A0ABW6RRW6_9NOCA</name>
<dbReference type="RefSeq" id="WP_040818482.1">
    <property type="nucleotide sequence ID" value="NZ_JBIAQY010000001.1"/>
</dbReference>
<sequence length="258" mass="27291">MTNSAPDVPATPEQLRRSIADRTWTSPTAGILDGYQQANLVVVPASAATEFAEYCRANPSVCPLLASSAPGDPQLTYDGCIVDVRTMVPRYRVWQNGRLAEEPFDLTPRWREDSVAFALGCSHTLDGPLRRAGIPVAVTAPPVYITSLTTRGTTRFDGAVAVSMRPVEDDLVDTAIAVTAMLPTGHGAPVHIGDPAEIGLADLASPDFGVFPGIGPNQTPVFWNCGVTPQLALAEAGLEYAATHYPGHMLVLDTVVAA</sequence>
<proteinExistence type="inferred from homology"/>
<keyword evidence="4" id="KW-1185">Reference proteome</keyword>
<dbReference type="Gene3D" id="3.40.1640.10">
    <property type="entry name" value="PSTPO5379-like"/>
    <property type="match status" value="1"/>
</dbReference>
<organism evidence="3 4">
    <name type="scientific">Nocardia jiangxiensis</name>
    <dbReference type="NCBI Taxonomy" id="282685"/>
    <lineage>
        <taxon>Bacteria</taxon>
        <taxon>Bacillati</taxon>
        <taxon>Actinomycetota</taxon>
        <taxon>Actinomycetes</taxon>
        <taxon>Mycobacteriales</taxon>
        <taxon>Nocardiaceae</taxon>
        <taxon>Nocardia</taxon>
    </lineage>
</organism>
<dbReference type="Pfam" id="PF07286">
    <property type="entry name" value="D-Glu_cyclase"/>
    <property type="match status" value="1"/>
</dbReference>
<dbReference type="SUPFAM" id="SSF160920">
    <property type="entry name" value="PSTPO5379-like"/>
    <property type="match status" value="1"/>
</dbReference>
<protein>
    <submittedName>
        <fullName evidence="3">D-glutamate cyclase family protein</fullName>
    </submittedName>
</protein>
<dbReference type="EMBL" id="JBIAQY010000001">
    <property type="protein sequence ID" value="MFF3566746.1"/>
    <property type="molecule type" value="Genomic_DNA"/>
</dbReference>
<comment type="caution">
    <text evidence="3">The sequence shown here is derived from an EMBL/GenBank/DDBJ whole genome shotgun (WGS) entry which is preliminary data.</text>
</comment>
<gene>
    <name evidence="3" type="ORF">ACFYXQ_03075</name>
</gene>